<dbReference type="PANTHER" id="PTHR24286:SF12">
    <property type="entry name" value="CYTOCHROME P450 FAMILY PROTEIN, EXPRESSED"/>
    <property type="match status" value="1"/>
</dbReference>
<dbReference type="InterPro" id="IPR001128">
    <property type="entry name" value="Cyt_P450"/>
</dbReference>
<evidence type="ECO:0000256" key="2">
    <source>
        <dbReference type="ARBA" id="ARBA00022723"/>
    </source>
</evidence>
<protein>
    <submittedName>
        <fullName evidence="4">Uncharacterized protein</fullName>
    </submittedName>
</protein>
<reference evidence="4" key="1">
    <citation type="journal article" date="2021" name="Front. Plant Sci.">
        <title>Chromosome-Scale Genome Assembly for Chinese Sour Jujube and Insights Into Its Genome Evolution and Domestication Signature.</title>
        <authorList>
            <person name="Shen L.-Y."/>
            <person name="Luo H."/>
            <person name="Wang X.-L."/>
            <person name="Wang X.-M."/>
            <person name="Qiu X.-J."/>
            <person name="Liu H."/>
            <person name="Zhou S.-S."/>
            <person name="Jia K.-H."/>
            <person name="Nie S."/>
            <person name="Bao Y.-T."/>
            <person name="Zhang R.-G."/>
            <person name="Yun Q.-Z."/>
            <person name="Chai Y.-H."/>
            <person name="Lu J.-Y."/>
            <person name="Li Y."/>
            <person name="Zhao S.-W."/>
            <person name="Mao J.-F."/>
            <person name="Jia S.-G."/>
            <person name="Mao Y.-M."/>
        </authorList>
    </citation>
    <scope>NUCLEOTIDE SEQUENCE</scope>
    <source>
        <strain evidence="4">AT0</strain>
        <tissue evidence="4">Leaf</tissue>
    </source>
</reference>
<dbReference type="Proteomes" id="UP000813462">
    <property type="component" value="Unassembled WGS sequence"/>
</dbReference>
<keyword evidence="2" id="KW-0479">Metal-binding</keyword>
<comment type="caution">
    <text evidence="4">The sequence shown here is derived from an EMBL/GenBank/DDBJ whole genome shotgun (WGS) entry which is preliminary data.</text>
</comment>
<accession>A0A978VFN8</accession>
<dbReference type="InterPro" id="IPR036396">
    <property type="entry name" value="Cyt_P450_sf"/>
</dbReference>
<dbReference type="SUPFAM" id="SSF48264">
    <property type="entry name" value="Cytochrome P450"/>
    <property type="match status" value="1"/>
</dbReference>
<dbReference type="GO" id="GO:0016705">
    <property type="term" value="F:oxidoreductase activity, acting on paired donors, with incorporation or reduction of molecular oxygen"/>
    <property type="evidence" value="ECO:0007669"/>
    <property type="project" value="InterPro"/>
</dbReference>
<evidence type="ECO:0000313" key="4">
    <source>
        <dbReference type="EMBL" id="KAH7529177.1"/>
    </source>
</evidence>
<keyword evidence="3" id="KW-0408">Iron</keyword>
<dbReference type="Gene3D" id="1.10.630.10">
    <property type="entry name" value="Cytochrome P450"/>
    <property type="match status" value="1"/>
</dbReference>
<dbReference type="GO" id="GO:0020037">
    <property type="term" value="F:heme binding"/>
    <property type="evidence" value="ECO:0007669"/>
    <property type="project" value="InterPro"/>
</dbReference>
<dbReference type="EMBL" id="JAEACU010000005">
    <property type="protein sequence ID" value="KAH7529177.1"/>
    <property type="molecule type" value="Genomic_DNA"/>
</dbReference>
<evidence type="ECO:0000313" key="5">
    <source>
        <dbReference type="Proteomes" id="UP000813462"/>
    </source>
</evidence>
<dbReference type="GO" id="GO:0010268">
    <property type="term" value="P:brassinosteroid homeostasis"/>
    <property type="evidence" value="ECO:0007669"/>
    <property type="project" value="TreeGrafter"/>
</dbReference>
<evidence type="ECO:0000256" key="3">
    <source>
        <dbReference type="ARBA" id="ARBA00023004"/>
    </source>
</evidence>
<organism evidence="4 5">
    <name type="scientific">Ziziphus jujuba var. spinosa</name>
    <dbReference type="NCBI Taxonomy" id="714518"/>
    <lineage>
        <taxon>Eukaryota</taxon>
        <taxon>Viridiplantae</taxon>
        <taxon>Streptophyta</taxon>
        <taxon>Embryophyta</taxon>
        <taxon>Tracheophyta</taxon>
        <taxon>Spermatophyta</taxon>
        <taxon>Magnoliopsida</taxon>
        <taxon>eudicotyledons</taxon>
        <taxon>Gunneridae</taxon>
        <taxon>Pentapetalae</taxon>
        <taxon>rosids</taxon>
        <taxon>fabids</taxon>
        <taxon>Rosales</taxon>
        <taxon>Rhamnaceae</taxon>
        <taxon>Paliureae</taxon>
        <taxon>Ziziphus</taxon>
    </lineage>
</organism>
<dbReference type="PANTHER" id="PTHR24286">
    <property type="entry name" value="CYTOCHROME P450 26"/>
    <property type="match status" value="1"/>
</dbReference>
<gene>
    <name evidence="4" type="ORF">FEM48_Zijuj05G0156800</name>
</gene>
<name>A0A978VFN8_ZIZJJ</name>
<dbReference type="GO" id="GO:0016132">
    <property type="term" value="P:brassinosteroid biosynthetic process"/>
    <property type="evidence" value="ECO:0007669"/>
    <property type="project" value="TreeGrafter"/>
</dbReference>
<dbReference type="AlphaFoldDB" id="A0A978VFN8"/>
<dbReference type="GO" id="GO:0005506">
    <property type="term" value="F:iron ion binding"/>
    <property type="evidence" value="ECO:0007669"/>
    <property type="project" value="InterPro"/>
</dbReference>
<dbReference type="GO" id="GO:0004497">
    <property type="term" value="F:monooxygenase activity"/>
    <property type="evidence" value="ECO:0007669"/>
    <property type="project" value="InterPro"/>
</dbReference>
<dbReference type="Pfam" id="PF00067">
    <property type="entry name" value="p450"/>
    <property type="match status" value="1"/>
</dbReference>
<evidence type="ECO:0000256" key="1">
    <source>
        <dbReference type="ARBA" id="ARBA00010617"/>
    </source>
</evidence>
<sequence length="153" mass="16946">MSKLFKGLVERIRAQPLNIPGSAYHHACQACLGDVVSLVVAGYKSTSLVQIWAVHFLAKYPEVLKKLQEENMGISKNKTGDFITYDDNEEHWSQSNSNFTVTFENIGKLFVSSEPGPLLETVSKLFQGLVEGIRAQPLNIPASAYHHGRQVCA</sequence>
<dbReference type="GO" id="GO:0016125">
    <property type="term" value="P:sterol metabolic process"/>
    <property type="evidence" value="ECO:0007669"/>
    <property type="project" value="TreeGrafter"/>
</dbReference>
<comment type="similarity">
    <text evidence="1">Belongs to the cytochrome P450 family.</text>
</comment>
<proteinExistence type="inferred from homology"/>